<keyword evidence="3 8" id="KW-0699">rRNA-binding</keyword>
<keyword evidence="4 8" id="KW-0694">RNA-binding</keyword>
<dbReference type="GO" id="GO:0015935">
    <property type="term" value="C:small ribosomal subunit"/>
    <property type="evidence" value="ECO:0007669"/>
    <property type="project" value="TreeGrafter"/>
</dbReference>
<dbReference type="GO" id="GO:0005829">
    <property type="term" value="C:cytosol"/>
    <property type="evidence" value="ECO:0007669"/>
    <property type="project" value="TreeGrafter"/>
</dbReference>
<dbReference type="GO" id="GO:0070181">
    <property type="term" value="F:small ribosomal subunit rRNA binding"/>
    <property type="evidence" value="ECO:0007669"/>
    <property type="project" value="TreeGrafter"/>
</dbReference>
<dbReference type="Proteomes" id="UP000824192">
    <property type="component" value="Unassembled WGS sequence"/>
</dbReference>
<keyword evidence="6 8" id="KW-0687">Ribonucleoprotein</keyword>
<gene>
    <name evidence="8 9" type="primary">rpsT</name>
    <name evidence="9" type="ORF">H9868_01805</name>
</gene>
<dbReference type="EMBL" id="DXGA01000041">
    <property type="protein sequence ID" value="HIW93254.1"/>
    <property type="molecule type" value="Genomic_DNA"/>
</dbReference>
<proteinExistence type="inferred from homology"/>
<accession>A0A9D1UMC9</accession>
<dbReference type="InterPro" id="IPR036510">
    <property type="entry name" value="Ribosomal_bS20_sf"/>
</dbReference>
<evidence type="ECO:0000256" key="2">
    <source>
        <dbReference type="ARBA" id="ARBA00007634"/>
    </source>
</evidence>
<evidence type="ECO:0000256" key="4">
    <source>
        <dbReference type="ARBA" id="ARBA00022884"/>
    </source>
</evidence>
<protein>
    <recommendedName>
        <fullName evidence="7 8">Small ribosomal subunit protein bS20</fullName>
    </recommendedName>
</protein>
<dbReference type="PANTHER" id="PTHR33398:SF1">
    <property type="entry name" value="SMALL RIBOSOMAL SUBUNIT PROTEIN BS20C"/>
    <property type="match status" value="1"/>
</dbReference>
<evidence type="ECO:0000256" key="8">
    <source>
        <dbReference type="HAMAP-Rule" id="MF_00500"/>
    </source>
</evidence>
<reference evidence="9" key="2">
    <citation type="submission" date="2021-04" db="EMBL/GenBank/DDBJ databases">
        <authorList>
            <person name="Gilroy R."/>
        </authorList>
    </citation>
    <scope>NUCLEOTIDE SEQUENCE</scope>
    <source>
        <strain evidence="9">ChiGjej6B6-1540</strain>
    </source>
</reference>
<keyword evidence="5 8" id="KW-0689">Ribosomal protein</keyword>
<evidence type="ECO:0000256" key="7">
    <source>
        <dbReference type="ARBA" id="ARBA00035136"/>
    </source>
</evidence>
<evidence type="ECO:0000256" key="1">
    <source>
        <dbReference type="ARBA" id="ARBA00003134"/>
    </source>
</evidence>
<dbReference type="InterPro" id="IPR002583">
    <property type="entry name" value="Ribosomal_bS20"/>
</dbReference>
<evidence type="ECO:0000256" key="5">
    <source>
        <dbReference type="ARBA" id="ARBA00022980"/>
    </source>
</evidence>
<reference evidence="9" key="1">
    <citation type="journal article" date="2021" name="PeerJ">
        <title>Extensive microbial diversity within the chicken gut microbiome revealed by metagenomics and culture.</title>
        <authorList>
            <person name="Gilroy R."/>
            <person name="Ravi A."/>
            <person name="Getino M."/>
            <person name="Pursley I."/>
            <person name="Horton D.L."/>
            <person name="Alikhan N.F."/>
            <person name="Baker D."/>
            <person name="Gharbi K."/>
            <person name="Hall N."/>
            <person name="Watson M."/>
            <person name="Adriaenssens E.M."/>
            <person name="Foster-Nyarko E."/>
            <person name="Jarju S."/>
            <person name="Secka A."/>
            <person name="Antonio M."/>
            <person name="Oren A."/>
            <person name="Chaudhuri R.R."/>
            <person name="La Ragione R."/>
            <person name="Hildebrand F."/>
            <person name="Pallen M.J."/>
        </authorList>
    </citation>
    <scope>NUCLEOTIDE SEQUENCE</scope>
    <source>
        <strain evidence="9">ChiGjej6B6-1540</strain>
    </source>
</reference>
<dbReference type="AlphaFoldDB" id="A0A9D1UMC9"/>
<dbReference type="SUPFAM" id="SSF46992">
    <property type="entry name" value="Ribosomal protein S20"/>
    <property type="match status" value="1"/>
</dbReference>
<sequence>MPNIKSAKKRVLVNSTKAMQNKAARSALKTDIKKFEAAVAEGNRSEADSAYKVAVKAVDKAVGHGLLHRNNAARKKSAMTIKLNKLA</sequence>
<dbReference type="FunFam" id="1.20.58.110:FF:000001">
    <property type="entry name" value="30S ribosomal protein S20"/>
    <property type="match status" value="1"/>
</dbReference>
<dbReference type="Pfam" id="PF01649">
    <property type="entry name" value="Ribosomal_S20p"/>
    <property type="match status" value="1"/>
</dbReference>
<evidence type="ECO:0000256" key="6">
    <source>
        <dbReference type="ARBA" id="ARBA00023274"/>
    </source>
</evidence>
<dbReference type="GO" id="GO:0003735">
    <property type="term" value="F:structural constituent of ribosome"/>
    <property type="evidence" value="ECO:0007669"/>
    <property type="project" value="InterPro"/>
</dbReference>
<dbReference type="PANTHER" id="PTHR33398">
    <property type="entry name" value="30S RIBOSOMAL PROTEIN S20"/>
    <property type="match status" value="1"/>
</dbReference>
<dbReference type="GO" id="GO:0006412">
    <property type="term" value="P:translation"/>
    <property type="evidence" value="ECO:0007669"/>
    <property type="project" value="UniProtKB-UniRule"/>
</dbReference>
<evidence type="ECO:0000313" key="9">
    <source>
        <dbReference type="EMBL" id="HIW93254.1"/>
    </source>
</evidence>
<evidence type="ECO:0000256" key="3">
    <source>
        <dbReference type="ARBA" id="ARBA00022730"/>
    </source>
</evidence>
<comment type="function">
    <text evidence="1 8">Binds directly to 16S ribosomal RNA.</text>
</comment>
<dbReference type="HAMAP" id="MF_00500">
    <property type="entry name" value="Ribosomal_bS20"/>
    <property type="match status" value="1"/>
</dbReference>
<organism evidence="9 10">
    <name type="scientific">Candidatus Flavonifractor merdipullorum</name>
    <dbReference type="NCBI Taxonomy" id="2838590"/>
    <lineage>
        <taxon>Bacteria</taxon>
        <taxon>Bacillati</taxon>
        <taxon>Bacillota</taxon>
        <taxon>Clostridia</taxon>
        <taxon>Eubacteriales</taxon>
        <taxon>Oscillospiraceae</taxon>
        <taxon>Flavonifractor</taxon>
    </lineage>
</organism>
<comment type="caution">
    <text evidence="9">The sequence shown here is derived from an EMBL/GenBank/DDBJ whole genome shotgun (WGS) entry which is preliminary data.</text>
</comment>
<name>A0A9D1UMC9_9FIRM</name>
<dbReference type="Gene3D" id="1.20.58.110">
    <property type="entry name" value="Ribosomal protein S20"/>
    <property type="match status" value="1"/>
</dbReference>
<dbReference type="NCBIfam" id="TIGR00029">
    <property type="entry name" value="S20"/>
    <property type="match status" value="1"/>
</dbReference>
<evidence type="ECO:0000313" key="10">
    <source>
        <dbReference type="Proteomes" id="UP000824192"/>
    </source>
</evidence>
<comment type="similarity">
    <text evidence="2 8">Belongs to the bacterial ribosomal protein bS20 family.</text>
</comment>